<evidence type="ECO:0000313" key="4">
    <source>
        <dbReference type="EMBL" id="TWI97537.1"/>
    </source>
</evidence>
<evidence type="ECO:0000259" key="3">
    <source>
        <dbReference type="Pfam" id="PF16344"/>
    </source>
</evidence>
<keyword evidence="1" id="KW-1133">Transmembrane helix</keyword>
<keyword evidence="5" id="KW-1185">Reference proteome</keyword>
<name>A0A562TVG5_9SPHI</name>
<dbReference type="AlphaFoldDB" id="A0A562TVG5"/>
<dbReference type="Pfam" id="PF04773">
    <property type="entry name" value="FecR"/>
    <property type="match status" value="1"/>
</dbReference>
<dbReference type="PANTHER" id="PTHR30273:SF2">
    <property type="entry name" value="PROTEIN FECR"/>
    <property type="match status" value="1"/>
</dbReference>
<dbReference type="Proteomes" id="UP000317010">
    <property type="component" value="Unassembled WGS sequence"/>
</dbReference>
<dbReference type="InterPro" id="IPR006860">
    <property type="entry name" value="FecR"/>
</dbReference>
<organism evidence="4 5">
    <name type="scientific">Mucilaginibacter frigoritolerans</name>
    <dbReference type="NCBI Taxonomy" id="652788"/>
    <lineage>
        <taxon>Bacteria</taxon>
        <taxon>Pseudomonadati</taxon>
        <taxon>Bacteroidota</taxon>
        <taxon>Sphingobacteriia</taxon>
        <taxon>Sphingobacteriales</taxon>
        <taxon>Sphingobacteriaceae</taxon>
        <taxon>Mucilaginibacter</taxon>
    </lineage>
</organism>
<dbReference type="InterPro" id="IPR012373">
    <property type="entry name" value="Ferrdict_sens_TM"/>
</dbReference>
<reference evidence="4 5" key="1">
    <citation type="submission" date="2019-07" db="EMBL/GenBank/DDBJ databases">
        <title>Genomic Encyclopedia of Archaeal and Bacterial Type Strains, Phase II (KMG-II): from individual species to whole genera.</title>
        <authorList>
            <person name="Goeker M."/>
        </authorList>
    </citation>
    <scope>NUCLEOTIDE SEQUENCE [LARGE SCALE GENOMIC DNA]</scope>
    <source>
        <strain evidence="4 5">ATCC BAA-1854</strain>
    </source>
</reference>
<dbReference type="OrthoDB" id="1099963at2"/>
<dbReference type="Gene3D" id="2.60.120.1440">
    <property type="match status" value="1"/>
</dbReference>
<feature type="transmembrane region" description="Helical" evidence="1">
    <location>
        <begin position="69"/>
        <end position="91"/>
    </location>
</feature>
<feature type="domain" description="FecR protein" evidence="2">
    <location>
        <begin position="176"/>
        <end position="270"/>
    </location>
</feature>
<dbReference type="InterPro" id="IPR032508">
    <property type="entry name" value="FecR_C"/>
</dbReference>
<sequence length="385" mass="43037">MKEQELEELLYRYENNAVTEEERALIESWYLQHRESDLPEYTMEERLVDAEAVWTGLHQQNDNRKIVRLLLRIAAAASLLIICTFGGYRMLHNRLPVRQIAENTVNDVAPGGNKAILTLANGEKIYINDAKKGVITHQAGIKITKNKKGQIIYQASHTNNAVGISNDNTLVMAYNTLSTPRGGQSSVTLSDGTVAYLDAGSSIKFPVLFSGNERRVAITGQVYFDVVHNAAKPFKVDVKGQTIEDIGTSFNINAYDDEPVIKTTLLSGSIKISKGSKSATLVPGQQAITLLSMDAIHVKDVDTEEAKAWKEGYFLFNNEKLESVMRKISRWYDVDVVYPEGQKLDVEYWGSITRYGNVSKVLNMLQITGDVKFRVDGKRIIVSKK</sequence>
<comment type="caution">
    <text evidence="4">The sequence shown here is derived from an EMBL/GenBank/DDBJ whole genome shotgun (WGS) entry which is preliminary data.</text>
</comment>
<accession>A0A562TVG5</accession>
<evidence type="ECO:0000313" key="5">
    <source>
        <dbReference type="Proteomes" id="UP000317010"/>
    </source>
</evidence>
<evidence type="ECO:0000259" key="2">
    <source>
        <dbReference type="Pfam" id="PF04773"/>
    </source>
</evidence>
<evidence type="ECO:0000256" key="1">
    <source>
        <dbReference type="SAM" id="Phobius"/>
    </source>
</evidence>
<dbReference type="RefSeq" id="WP_144914339.1">
    <property type="nucleotide sequence ID" value="NZ_VLLI01000010.1"/>
</dbReference>
<protein>
    <submittedName>
        <fullName evidence="4">FecR family protein</fullName>
    </submittedName>
</protein>
<dbReference type="PANTHER" id="PTHR30273">
    <property type="entry name" value="PERIPLASMIC SIGNAL SENSOR AND SIGMA FACTOR ACTIVATOR FECR-RELATED"/>
    <property type="match status" value="1"/>
</dbReference>
<proteinExistence type="predicted"/>
<gene>
    <name evidence="4" type="ORF">JN11_03356</name>
</gene>
<dbReference type="PIRSF" id="PIRSF018266">
    <property type="entry name" value="FecR"/>
    <property type="match status" value="1"/>
</dbReference>
<keyword evidence="1" id="KW-0472">Membrane</keyword>
<dbReference type="Pfam" id="PF16344">
    <property type="entry name" value="FecR_C"/>
    <property type="match status" value="1"/>
</dbReference>
<dbReference type="EMBL" id="VLLI01000010">
    <property type="protein sequence ID" value="TWI97537.1"/>
    <property type="molecule type" value="Genomic_DNA"/>
</dbReference>
<feature type="domain" description="Protein FecR C-terminal" evidence="3">
    <location>
        <begin position="313"/>
        <end position="382"/>
    </location>
</feature>
<dbReference type="GO" id="GO:0016989">
    <property type="term" value="F:sigma factor antagonist activity"/>
    <property type="evidence" value="ECO:0007669"/>
    <property type="project" value="TreeGrafter"/>
</dbReference>
<keyword evidence="1" id="KW-0812">Transmembrane</keyword>
<dbReference type="Gene3D" id="3.55.50.30">
    <property type="match status" value="1"/>
</dbReference>